<comment type="caution">
    <text evidence="2">The sequence shown here is derived from an EMBL/GenBank/DDBJ whole genome shotgun (WGS) entry which is preliminary data.</text>
</comment>
<gene>
    <name evidence="2" type="ORF">CVT25_007171</name>
</gene>
<proteinExistence type="predicted"/>
<dbReference type="Proteomes" id="UP000283269">
    <property type="component" value="Unassembled WGS sequence"/>
</dbReference>
<dbReference type="InParanoid" id="A0A409WVR3"/>
<protein>
    <submittedName>
        <fullName evidence="2">Uncharacterized protein</fullName>
    </submittedName>
</protein>
<dbReference type="EMBL" id="NHYD01003124">
    <property type="protein sequence ID" value="PPQ82561.1"/>
    <property type="molecule type" value="Genomic_DNA"/>
</dbReference>
<evidence type="ECO:0000256" key="1">
    <source>
        <dbReference type="SAM" id="MobiDB-lite"/>
    </source>
</evidence>
<organism evidence="2 3">
    <name type="scientific">Psilocybe cyanescens</name>
    <dbReference type="NCBI Taxonomy" id="93625"/>
    <lineage>
        <taxon>Eukaryota</taxon>
        <taxon>Fungi</taxon>
        <taxon>Dikarya</taxon>
        <taxon>Basidiomycota</taxon>
        <taxon>Agaricomycotina</taxon>
        <taxon>Agaricomycetes</taxon>
        <taxon>Agaricomycetidae</taxon>
        <taxon>Agaricales</taxon>
        <taxon>Agaricineae</taxon>
        <taxon>Strophariaceae</taxon>
        <taxon>Psilocybe</taxon>
    </lineage>
</organism>
<feature type="region of interest" description="Disordered" evidence="1">
    <location>
        <begin position="28"/>
        <end position="61"/>
    </location>
</feature>
<sequence length="92" mass="10184">MYHSTIGSLLHPRCIIFMLRRFISFSALSTDPRSGGREKKGKSKKIVSGMVEETPETSGSRQVTGVVANYPSFLSMTRDGGEIKRACLVEPY</sequence>
<reference evidence="2 3" key="1">
    <citation type="journal article" date="2018" name="Evol. Lett.">
        <title>Horizontal gene cluster transfer increased hallucinogenic mushroom diversity.</title>
        <authorList>
            <person name="Reynolds H.T."/>
            <person name="Vijayakumar V."/>
            <person name="Gluck-Thaler E."/>
            <person name="Korotkin H.B."/>
            <person name="Matheny P.B."/>
            <person name="Slot J.C."/>
        </authorList>
    </citation>
    <scope>NUCLEOTIDE SEQUENCE [LARGE SCALE GENOMIC DNA]</scope>
    <source>
        <strain evidence="2 3">2631</strain>
    </source>
</reference>
<dbReference type="AlphaFoldDB" id="A0A409WVR3"/>
<evidence type="ECO:0000313" key="3">
    <source>
        <dbReference type="Proteomes" id="UP000283269"/>
    </source>
</evidence>
<keyword evidence="3" id="KW-1185">Reference proteome</keyword>
<name>A0A409WVR3_PSICY</name>
<accession>A0A409WVR3</accession>
<evidence type="ECO:0000313" key="2">
    <source>
        <dbReference type="EMBL" id="PPQ82561.1"/>
    </source>
</evidence>